<dbReference type="RefSeq" id="WP_173947973.1">
    <property type="nucleotide sequence ID" value="NZ_CP102845.1"/>
</dbReference>
<keyword evidence="3" id="KW-1185">Reference proteome</keyword>
<evidence type="ECO:0000256" key="1">
    <source>
        <dbReference type="SAM" id="MobiDB-lite"/>
    </source>
</evidence>
<sequence length="61" mass="7160">MSRGKFGRFENTSSLLGGFRYRPDLPSKDEERDLIVRFAKLPFEAFEFHGYRGEQRVISFA</sequence>
<gene>
    <name evidence="2" type="ORF">HPT29_018595</name>
</gene>
<organism evidence="2 3">
    <name type="scientific">Microvirga terrae</name>
    <dbReference type="NCBI Taxonomy" id="2740529"/>
    <lineage>
        <taxon>Bacteria</taxon>
        <taxon>Pseudomonadati</taxon>
        <taxon>Pseudomonadota</taxon>
        <taxon>Alphaproteobacteria</taxon>
        <taxon>Hyphomicrobiales</taxon>
        <taxon>Methylobacteriaceae</taxon>
        <taxon>Microvirga</taxon>
    </lineage>
</organism>
<evidence type="ECO:0000313" key="3">
    <source>
        <dbReference type="Proteomes" id="UP001017257"/>
    </source>
</evidence>
<reference evidence="2" key="1">
    <citation type="submission" date="2022-08" db="EMBL/GenBank/DDBJ databases">
        <title>Microvirga terrae sp. nov., isolated from soil.</title>
        <authorList>
            <person name="Kim K.H."/>
            <person name="Seo Y.L."/>
            <person name="Kim J.M."/>
            <person name="Lee J.K."/>
            <person name="Han D.M."/>
            <person name="Jeon C.O."/>
        </authorList>
    </citation>
    <scope>NUCLEOTIDE SEQUENCE</scope>
    <source>
        <strain evidence="2">R24</strain>
    </source>
</reference>
<protein>
    <submittedName>
        <fullName evidence="2">Uncharacterized protein</fullName>
    </submittedName>
</protein>
<dbReference type="EMBL" id="CP102845">
    <property type="protein sequence ID" value="UVF18482.1"/>
    <property type="molecule type" value="Genomic_DNA"/>
</dbReference>
<name>A0ABY5RNX0_9HYPH</name>
<feature type="region of interest" description="Disordered" evidence="1">
    <location>
        <begin position="1"/>
        <end position="20"/>
    </location>
</feature>
<proteinExistence type="predicted"/>
<accession>A0ABY5RNX0</accession>
<dbReference type="Proteomes" id="UP001017257">
    <property type="component" value="Chromosome"/>
</dbReference>
<evidence type="ECO:0000313" key="2">
    <source>
        <dbReference type="EMBL" id="UVF18482.1"/>
    </source>
</evidence>